<proteinExistence type="predicted"/>
<dbReference type="RefSeq" id="WP_345154076.1">
    <property type="nucleotide sequence ID" value="NZ_BAABEO010000034.1"/>
</dbReference>
<comment type="caution">
    <text evidence="2">The sequence shown here is derived from an EMBL/GenBank/DDBJ whole genome shotgun (WGS) entry which is preliminary data.</text>
</comment>
<keyword evidence="3" id="KW-1185">Reference proteome</keyword>
<dbReference type="PANTHER" id="PTHR13847:SF281">
    <property type="entry name" value="FAD DEPENDENT OXIDOREDUCTASE DOMAIN-CONTAINING PROTEIN"/>
    <property type="match status" value="1"/>
</dbReference>
<evidence type="ECO:0000313" key="2">
    <source>
        <dbReference type="EMBL" id="GAA3701599.1"/>
    </source>
</evidence>
<dbReference type="SUPFAM" id="SSF51905">
    <property type="entry name" value="FAD/NAD(P)-binding domain"/>
    <property type="match status" value="1"/>
</dbReference>
<evidence type="ECO:0000313" key="3">
    <source>
        <dbReference type="Proteomes" id="UP001500752"/>
    </source>
</evidence>
<dbReference type="EMBL" id="BAABEO010000034">
    <property type="protein sequence ID" value="GAA3701599.1"/>
    <property type="molecule type" value="Genomic_DNA"/>
</dbReference>
<dbReference type="Gene3D" id="3.50.50.60">
    <property type="entry name" value="FAD/NAD(P)-binding domain"/>
    <property type="match status" value="1"/>
</dbReference>
<name>A0ABP7D752_9MICC</name>
<dbReference type="InterPro" id="IPR036188">
    <property type="entry name" value="FAD/NAD-bd_sf"/>
</dbReference>
<dbReference type="Pfam" id="PF01266">
    <property type="entry name" value="DAO"/>
    <property type="match status" value="1"/>
</dbReference>
<dbReference type="Gene3D" id="3.30.9.10">
    <property type="entry name" value="D-Amino Acid Oxidase, subunit A, domain 2"/>
    <property type="match status" value="1"/>
</dbReference>
<evidence type="ECO:0000259" key="1">
    <source>
        <dbReference type="Pfam" id="PF01266"/>
    </source>
</evidence>
<gene>
    <name evidence="2" type="ORF">GCM10023081_42540</name>
</gene>
<organism evidence="2 3">
    <name type="scientific">Arthrobacter ginkgonis</name>
    <dbReference type="NCBI Taxonomy" id="1630594"/>
    <lineage>
        <taxon>Bacteria</taxon>
        <taxon>Bacillati</taxon>
        <taxon>Actinomycetota</taxon>
        <taxon>Actinomycetes</taxon>
        <taxon>Micrococcales</taxon>
        <taxon>Micrococcaceae</taxon>
        <taxon>Arthrobacter</taxon>
    </lineage>
</organism>
<dbReference type="PANTHER" id="PTHR13847">
    <property type="entry name" value="SARCOSINE DEHYDROGENASE-RELATED"/>
    <property type="match status" value="1"/>
</dbReference>
<dbReference type="InterPro" id="IPR006076">
    <property type="entry name" value="FAD-dep_OxRdtase"/>
</dbReference>
<sequence>MAPTPTTFDRAEKTADREAVAAALAGASPACFWLDTADRPEAHRPLAGDRTADLAVVGGGYTGLWTALMAKERDPGRRVVLLEGRRIGWAASGRNGGFCQASLTHGEANGLKHLPRENQQLIRMGLENLREIRETLDRYRIDCDWEETGSLDVATEPHQVDWLREMAEAGGADFLDRNAVRGEVKSPTYLAGLWDREGTAMVNPAKLAWGLARACGDLGVEIYEGTPVRGLRTEDAGVVLSTDGGEVTAAKVALATNAFPSLLKRTRLFTVPVYDHALMTEPLTAGQLESVGWWHRQGLSDLNNRFHYYRLTADNRILFGGYDALYHFGRSMKPRHEHSPATYRRLAAHFQATFPQLKEVRFTHAWGGAIDTCSRFFPFFMHAHGGRVAFVAGYTGLGVAATRFGANVMLDLLDGARTERTRLKMVRRKPLPFPPEPLAWVGVKLTTAAMVRQDRNAGKRGPWLRFTDALGMGFDS</sequence>
<dbReference type="Proteomes" id="UP001500752">
    <property type="component" value="Unassembled WGS sequence"/>
</dbReference>
<feature type="domain" description="FAD dependent oxidoreductase" evidence="1">
    <location>
        <begin position="53"/>
        <end position="406"/>
    </location>
</feature>
<accession>A0ABP7D752</accession>
<reference evidence="3" key="1">
    <citation type="journal article" date="2019" name="Int. J. Syst. Evol. Microbiol.">
        <title>The Global Catalogue of Microorganisms (GCM) 10K type strain sequencing project: providing services to taxonomists for standard genome sequencing and annotation.</title>
        <authorList>
            <consortium name="The Broad Institute Genomics Platform"/>
            <consortium name="The Broad Institute Genome Sequencing Center for Infectious Disease"/>
            <person name="Wu L."/>
            <person name="Ma J."/>
        </authorList>
    </citation>
    <scope>NUCLEOTIDE SEQUENCE [LARGE SCALE GENOMIC DNA]</scope>
    <source>
        <strain evidence="3">JCM 30742</strain>
    </source>
</reference>
<protein>
    <submittedName>
        <fullName evidence="2">FAD-dependent oxidoreductase</fullName>
    </submittedName>
</protein>